<dbReference type="Gene3D" id="3.90.320.10">
    <property type="match status" value="1"/>
</dbReference>
<sequence length="308" mass="35499">MNSLERENWLKERKTYIGGSDIGAIISATKETYATPLDVYLDKTRENIAEEEINEAAYFGTLLEDVVANEYTVRTGNITSKPEGLIRHKDYPFLAANIDRWIGDKEYILECKTAGFMMGKEWGEEGSEEIPESYYAQVAWYAAITGVSRVDIAVLIGGQKFKIYTYNADKLFQDNLIKAGVEFWQNHVVKRVPPACSTLDDIKTMWPYGVKDKVIHSNKEINEAVAKLKEKRTDAKVLNYEIDELKFIIQNYIQDNEVLVDENDRKVAYYTIGSERFSIDKKRLETRYPHIYEDCLKKVAPTRMLLVK</sequence>
<proteinExistence type="predicted"/>
<name>A0A6J5RJW2_9CAUD</name>
<evidence type="ECO:0000259" key="2">
    <source>
        <dbReference type="Pfam" id="PF09588"/>
    </source>
</evidence>
<dbReference type="PANTHER" id="PTHR46609:SF6">
    <property type="entry name" value="EXONUCLEASE, PHAGE-TYPE_RECB, C-TERMINAL DOMAIN-CONTAINING PROTEIN-RELATED"/>
    <property type="match status" value="1"/>
</dbReference>
<dbReference type="GO" id="GO:0004519">
    <property type="term" value="F:endonuclease activity"/>
    <property type="evidence" value="ECO:0007669"/>
    <property type="project" value="UniProtKB-KW"/>
</dbReference>
<keyword evidence="3" id="KW-0378">Hydrolase</keyword>
<dbReference type="InterPro" id="IPR051703">
    <property type="entry name" value="NF-kappa-B_Signaling_Reg"/>
</dbReference>
<keyword evidence="3" id="KW-0255">Endonuclease</keyword>
<dbReference type="SUPFAM" id="SSF52980">
    <property type="entry name" value="Restriction endonuclease-like"/>
    <property type="match status" value="1"/>
</dbReference>
<dbReference type="InterPro" id="IPR011604">
    <property type="entry name" value="PDDEXK-like_dom_sf"/>
</dbReference>
<feature type="domain" description="YqaJ viral recombinase" evidence="2">
    <location>
        <begin position="8"/>
        <end position="147"/>
    </location>
</feature>
<evidence type="ECO:0000256" key="1">
    <source>
        <dbReference type="SAM" id="Coils"/>
    </source>
</evidence>
<dbReference type="InterPro" id="IPR019080">
    <property type="entry name" value="YqaJ_viral_recombinase"/>
</dbReference>
<accession>A0A6J5RJW2</accession>
<dbReference type="InterPro" id="IPR017482">
    <property type="entry name" value="Lambda-type_endonuclease"/>
</dbReference>
<feature type="coiled-coil region" evidence="1">
    <location>
        <begin position="211"/>
        <end position="238"/>
    </location>
</feature>
<keyword evidence="1" id="KW-0175">Coiled coil</keyword>
<dbReference type="NCBIfam" id="TIGR03033">
    <property type="entry name" value="phage_rel_nuc"/>
    <property type="match status" value="1"/>
</dbReference>
<protein>
    <submittedName>
        <fullName evidence="3">COG5377 Phage-related protein, predicted endonuclease</fullName>
    </submittedName>
</protein>
<dbReference type="InterPro" id="IPR011335">
    <property type="entry name" value="Restrct_endonuc-II-like"/>
</dbReference>
<gene>
    <name evidence="3" type="ORF">UFOVP1311_28</name>
</gene>
<dbReference type="EMBL" id="LR797257">
    <property type="protein sequence ID" value="CAB4197673.1"/>
    <property type="molecule type" value="Genomic_DNA"/>
</dbReference>
<keyword evidence="3" id="KW-0540">Nuclease</keyword>
<evidence type="ECO:0000313" key="3">
    <source>
        <dbReference type="EMBL" id="CAB4197673.1"/>
    </source>
</evidence>
<organism evidence="3">
    <name type="scientific">uncultured Caudovirales phage</name>
    <dbReference type="NCBI Taxonomy" id="2100421"/>
    <lineage>
        <taxon>Viruses</taxon>
        <taxon>Duplodnaviria</taxon>
        <taxon>Heunggongvirae</taxon>
        <taxon>Uroviricota</taxon>
        <taxon>Caudoviricetes</taxon>
        <taxon>Peduoviridae</taxon>
        <taxon>Maltschvirus</taxon>
        <taxon>Maltschvirus maltsch</taxon>
    </lineage>
</organism>
<dbReference type="Pfam" id="PF09588">
    <property type="entry name" value="YqaJ"/>
    <property type="match status" value="1"/>
</dbReference>
<dbReference type="PANTHER" id="PTHR46609">
    <property type="entry name" value="EXONUCLEASE, PHAGE-TYPE/RECB, C-TERMINAL DOMAIN-CONTAINING PROTEIN"/>
    <property type="match status" value="1"/>
</dbReference>
<reference evidence="3" key="1">
    <citation type="submission" date="2020-05" db="EMBL/GenBank/DDBJ databases">
        <authorList>
            <person name="Chiriac C."/>
            <person name="Salcher M."/>
            <person name="Ghai R."/>
            <person name="Kavagutti S V."/>
        </authorList>
    </citation>
    <scope>NUCLEOTIDE SEQUENCE</scope>
</reference>